<feature type="region of interest" description="Disordered" evidence="2">
    <location>
        <begin position="1"/>
        <end position="24"/>
    </location>
</feature>
<dbReference type="InterPro" id="IPR008658">
    <property type="entry name" value="KAP3"/>
</dbReference>
<evidence type="ECO:0000313" key="4">
    <source>
        <dbReference type="Proteomes" id="UP000663852"/>
    </source>
</evidence>
<dbReference type="PROSITE" id="PS50176">
    <property type="entry name" value="ARM_REPEAT"/>
    <property type="match status" value="1"/>
</dbReference>
<feature type="region of interest" description="Disordered" evidence="2">
    <location>
        <begin position="83"/>
        <end position="102"/>
    </location>
</feature>
<dbReference type="GO" id="GO:0035869">
    <property type="term" value="C:ciliary transition zone"/>
    <property type="evidence" value="ECO:0007669"/>
    <property type="project" value="TreeGrafter"/>
</dbReference>
<dbReference type="SMART" id="SM00185">
    <property type="entry name" value="ARM"/>
    <property type="match status" value="3"/>
</dbReference>
<dbReference type="InterPro" id="IPR000225">
    <property type="entry name" value="Armadillo"/>
</dbReference>
<evidence type="ECO:0000256" key="2">
    <source>
        <dbReference type="SAM" id="MobiDB-lite"/>
    </source>
</evidence>
<dbReference type="EMBL" id="CAJNOJ010000010">
    <property type="protein sequence ID" value="CAF0785889.1"/>
    <property type="molecule type" value="Genomic_DNA"/>
</dbReference>
<evidence type="ECO:0000313" key="3">
    <source>
        <dbReference type="EMBL" id="CAF0785889.1"/>
    </source>
</evidence>
<dbReference type="GO" id="GO:0019894">
    <property type="term" value="F:kinesin binding"/>
    <property type="evidence" value="ECO:0007669"/>
    <property type="project" value="InterPro"/>
</dbReference>
<feature type="repeat" description="ARM" evidence="1">
    <location>
        <begin position="861"/>
        <end position="905"/>
    </location>
</feature>
<evidence type="ECO:0000256" key="1">
    <source>
        <dbReference type="PROSITE-ProRule" id="PRU00259"/>
    </source>
</evidence>
<dbReference type="GO" id="GO:0044782">
    <property type="term" value="P:cilium organization"/>
    <property type="evidence" value="ECO:0007669"/>
    <property type="project" value="TreeGrafter"/>
</dbReference>
<reference evidence="3" key="1">
    <citation type="submission" date="2021-02" db="EMBL/GenBank/DDBJ databases">
        <authorList>
            <person name="Nowell W R."/>
        </authorList>
    </citation>
    <scope>NUCLEOTIDE SEQUENCE</scope>
</reference>
<dbReference type="AlphaFoldDB" id="A0A813RUQ3"/>
<dbReference type="InterPro" id="IPR016024">
    <property type="entry name" value="ARM-type_fold"/>
</dbReference>
<dbReference type="OrthoDB" id="10265679at2759"/>
<dbReference type="PANTHER" id="PTHR15605:SF2">
    <property type="entry name" value="KINESIN-ASSOCIATED PROTEIN 3"/>
    <property type="match status" value="1"/>
</dbReference>
<dbReference type="Proteomes" id="UP000663852">
    <property type="component" value="Unassembled WGS sequence"/>
</dbReference>
<dbReference type="SMART" id="SM01297">
    <property type="entry name" value="KAP"/>
    <property type="match status" value="1"/>
</dbReference>
<dbReference type="Gene3D" id="1.25.10.10">
    <property type="entry name" value="Leucine-rich Repeat Variant"/>
    <property type="match status" value="1"/>
</dbReference>
<dbReference type="GO" id="GO:0016939">
    <property type="term" value="C:kinesin II complex"/>
    <property type="evidence" value="ECO:0007669"/>
    <property type="project" value="TreeGrafter"/>
</dbReference>
<protein>
    <submittedName>
        <fullName evidence="3">Uncharacterized protein</fullName>
    </submittedName>
</protein>
<dbReference type="PANTHER" id="PTHR15605">
    <property type="entry name" value="KINESIN-ASSOCIATED PROTEINS"/>
    <property type="match status" value="1"/>
</dbReference>
<dbReference type="GO" id="GO:0005930">
    <property type="term" value="C:axoneme"/>
    <property type="evidence" value="ECO:0007669"/>
    <property type="project" value="TreeGrafter"/>
</dbReference>
<accession>A0A813RUQ3</accession>
<proteinExistence type="predicted"/>
<gene>
    <name evidence="3" type="ORF">EDS130_LOCUS4092</name>
</gene>
<comment type="caution">
    <text evidence="3">The sequence shown here is derived from an EMBL/GenBank/DDBJ whole genome shotgun (WGS) entry which is preliminary data.</text>
</comment>
<dbReference type="GO" id="GO:0007018">
    <property type="term" value="P:microtubule-based movement"/>
    <property type="evidence" value="ECO:0007669"/>
    <property type="project" value="TreeGrafter"/>
</dbReference>
<dbReference type="Pfam" id="PF05804">
    <property type="entry name" value="KAP"/>
    <property type="match status" value="1"/>
</dbReference>
<sequence length="1067" mass="121211">MPTTSGDEGDFGPETHRGFFHRSLSPRSFDRLRTEHSDYFYKPKRGPSASKSNITITRPIKTFETVTELVELLSKGNAVKKPEKASVEEMESPPLSKKFDDQRSTSHYSSFLSMDGGDLFSSSHSSAFSSRTNSSISTVAEQDTQVIIIDEPTVQVNPTTSLSSISEPNKTSTDEVNQNYSLSPCDVPAIGLNITSTGVHLVLLELYPQNVNYSTIVFQRYLISLILDHEHNDWSILNVDLRTITEQEGNFRLFSLTHDEFQLILMRLQSFVNYNSSLASSFVLNIALTGEQTSEYESKISSRLSKINLNFDIVQYRAESYMIGLDFLLHKQKSIANENELIEIINSNENTHDDKHQLYPYILVHAEAASTFFYIVHSSNHYSVVTSNNLCYKTYSNLTKLLQPGFDTTTDEEIPSTSSSKSTYLTSPYSYRRASPPPSFDVTCKDLCKNCSRSSSIHLSQIPITSFTRISQRYFPDDYTHSDKPHYIYRGWSNRRNASHDKEICTFDVHTQTDDSFLQSSSAPTRLAIRRSLLSMFTMNIALTIKLITKLYPSVKRCMLTGEFFQLEKQAAQDLSLFLQSILGQTVLHVCQLKREPLVAALGCALPRRDQKLVLKVARLIPCPQADLLNITLRLLLNLSFDRDIRAQIVRIGLLPKLVDLIDDDNQRLISLCLLYHLSMDNANKAFFTYTKCNQQLMKLIIDCKEDTVEPEIIALAINLALNPGCAEQLCEYKHGKGLKLLKKRAYKHKDSLIMKMIRNISSHASPDIKNQFIPFVGEFGETLVTENDEAFLTEVVGTLANLTLPEIDYEALMSEYGLVNWIKSKLKPGSSDDELSLNVVILVGTLCADDACAEVLAKSGIIQILIELLHAQQEDDEVVLQICYVFYQLCFHKSTRHVIIKKTDAPAYLIDLMQDKNKEVRRVCDITLEIISEYDPEWADRIKGARFRNHNQAWLEAIEQQQVSYDDDESPVMNNPGPGSFYSTAVQDQDDYVDQFAYGDGYPMDGRESPDLLEILIVHKLILQRQHEDVVFTNNIILEPYTYMRDDYMGMDIDAANFTQGQRTYH</sequence>
<organism evidence="3 4">
    <name type="scientific">Adineta ricciae</name>
    <name type="common">Rotifer</name>
    <dbReference type="NCBI Taxonomy" id="249248"/>
    <lineage>
        <taxon>Eukaryota</taxon>
        <taxon>Metazoa</taxon>
        <taxon>Spiralia</taxon>
        <taxon>Gnathifera</taxon>
        <taxon>Rotifera</taxon>
        <taxon>Eurotatoria</taxon>
        <taxon>Bdelloidea</taxon>
        <taxon>Adinetida</taxon>
        <taxon>Adinetidae</taxon>
        <taxon>Adineta</taxon>
    </lineage>
</organism>
<dbReference type="InterPro" id="IPR011989">
    <property type="entry name" value="ARM-like"/>
</dbReference>
<name>A0A813RUQ3_ADIRI</name>
<dbReference type="SUPFAM" id="SSF48371">
    <property type="entry name" value="ARM repeat"/>
    <property type="match status" value="1"/>
</dbReference>